<evidence type="ECO:0000313" key="2">
    <source>
        <dbReference type="EMBL" id="MQY46515.1"/>
    </source>
</evidence>
<feature type="region of interest" description="Disordered" evidence="1">
    <location>
        <begin position="54"/>
        <end position="80"/>
    </location>
</feature>
<dbReference type="Pfam" id="PF11154">
    <property type="entry name" value="DUF2934"/>
    <property type="match status" value="1"/>
</dbReference>
<reference evidence="2 3" key="1">
    <citation type="submission" date="2019-11" db="EMBL/GenBank/DDBJ databases">
        <title>Genome analysis of Rhizobacterium cereale a novel genus and species isolated from maize roots in North Spain.</title>
        <authorList>
            <person name="Menendez E."/>
            <person name="Flores-Felix J.D."/>
            <person name="Ramirez-Bahena M.-H."/>
            <person name="Igual J.M."/>
            <person name="Garcia-Fraile P."/>
            <person name="Peix A."/>
            <person name="Velazquez E."/>
        </authorList>
    </citation>
    <scope>NUCLEOTIDE SEQUENCE [LARGE SCALE GENOMIC DNA]</scope>
    <source>
        <strain evidence="2 3">RZME27</strain>
    </source>
</reference>
<keyword evidence="3" id="KW-1185">Reference proteome</keyword>
<dbReference type="AlphaFoldDB" id="A0A6A8A5H6"/>
<sequence>MDNREQQSRERAYKLWEDEGRPKGAHDDHWERAEDQHALVEQQSDDVTKVNQEADDKFAKDDRVSENAADIKPPSAVSPD</sequence>
<gene>
    <name evidence="2" type="ORF">GAO09_10710</name>
</gene>
<dbReference type="Proteomes" id="UP000435138">
    <property type="component" value="Unassembled WGS sequence"/>
</dbReference>
<comment type="caution">
    <text evidence="2">The sequence shown here is derived from an EMBL/GenBank/DDBJ whole genome shotgun (WGS) entry which is preliminary data.</text>
</comment>
<evidence type="ECO:0000256" key="1">
    <source>
        <dbReference type="SAM" id="MobiDB-lite"/>
    </source>
</evidence>
<proteinExistence type="predicted"/>
<name>A0A6A8A5H6_9HYPH</name>
<protein>
    <submittedName>
        <fullName evidence="2">DUF2934 domain-containing protein</fullName>
    </submittedName>
</protein>
<dbReference type="InterPro" id="IPR021327">
    <property type="entry name" value="DUF2934"/>
</dbReference>
<dbReference type="EMBL" id="WIXI01000041">
    <property type="protein sequence ID" value="MQY46515.1"/>
    <property type="molecule type" value="Genomic_DNA"/>
</dbReference>
<organism evidence="2 3">
    <name type="scientific">Endobacterium cereale</name>
    <dbReference type="NCBI Taxonomy" id="2663029"/>
    <lineage>
        <taxon>Bacteria</taxon>
        <taxon>Pseudomonadati</taxon>
        <taxon>Pseudomonadota</taxon>
        <taxon>Alphaproteobacteria</taxon>
        <taxon>Hyphomicrobiales</taxon>
        <taxon>Rhizobiaceae</taxon>
        <taxon>Endobacterium</taxon>
    </lineage>
</organism>
<feature type="compositionally biased region" description="Basic and acidic residues" evidence="1">
    <location>
        <begin position="54"/>
        <end position="65"/>
    </location>
</feature>
<evidence type="ECO:0000313" key="3">
    <source>
        <dbReference type="Proteomes" id="UP000435138"/>
    </source>
</evidence>
<accession>A0A6A8A5H6</accession>
<feature type="region of interest" description="Disordered" evidence="1">
    <location>
        <begin position="1"/>
        <end position="28"/>
    </location>
</feature>
<dbReference type="RefSeq" id="WP_153354006.1">
    <property type="nucleotide sequence ID" value="NZ_JAYKOO010000006.1"/>
</dbReference>